<proteinExistence type="predicted"/>
<evidence type="ECO:0000313" key="2">
    <source>
        <dbReference type="EMBL" id="QJE00011.1"/>
    </source>
</evidence>
<evidence type="ECO:0000259" key="1">
    <source>
        <dbReference type="Pfam" id="PF06527"/>
    </source>
</evidence>
<gene>
    <name evidence="2" type="ORF">HH212_08210</name>
</gene>
<dbReference type="InterPro" id="IPR009492">
    <property type="entry name" value="TniQ"/>
</dbReference>
<dbReference type="Pfam" id="PF06527">
    <property type="entry name" value="TniQ"/>
    <property type="match status" value="1"/>
</dbReference>
<name>A0A7Z2ZS18_9BURK</name>
<dbReference type="Proteomes" id="UP000502415">
    <property type="component" value="Chromosome"/>
</dbReference>
<dbReference type="RefSeq" id="WP_169434958.1">
    <property type="nucleotide sequence ID" value="NZ_CP051685.1"/>
</dbReference>
<reference evidence="2 3" key="1">
    <citation type="submission" date="2020-04" db="EMBL/GenBank/DDBJ databases">
        <title>Genome sequencing of novel species.</title>
        <authorList>
            <person name="Heo J."/>
            <person name="Kim S.-J."/>
            <person name="Kim J.-S."/>
            <person name="Hong S.-B."/>
            <person name="Kwon S.-W."/>
        </authorList>
    </citation>
    <scope>NUCLEOTIDE SEQUENCE [LARGE SCALE GENOMIC DNA]</scope>
    <source>
        <strain evidence="2 3">GN2-R2</strain>
    </source>
</reference>
<dbReference type="AlphaFoldDB" id="A0A7Z2ZS18"/>
<feature type="domain" description="TniQ" evidence="1">
    <location>
        <begin position="6"/>
        <end position="152"/>
    </location>
</feature>
<protein>
    <recommendedName>
        <fullName evidence="1">TniQ domain-containing protein</fullName>
    </recommendedName>
</protein>
<dbReference type="EMBL" id="CP051685">
    <property type="protein sequence ID" value="QJE00011.1"/>
    <property type="molecule type" value="Genomic_DNA"/>
</dbReference>
<dbReference type="KEGG" id="mfy:HH212_08210"/>
<evidence type="ECO:0000313" key="3">
    <source>
        <dbReference type="Proteomes" id="UP000502415"/>
    </source>
</evidence>
<organism evidence="2 3">
    <name type="scientific">Massilia forsythiae</name>
    <dbReference type="NCBI Taxonomy" id="2728020"/>
    <lineage>
        <taxon>Bacteria</taxon>
        <taxon>Pseudomonadati</taxon>
        <taxon>Pseudomonadota</taxon>
        <taxon>Betaproteobacteria</taxon>
        <taxon>Burkholderiales</taxon>
        <taxon>Oxalobacteraceae</taxon>
        <taxon>Telluria group</taxon>
        <taxon>Massilia</taxon>
    </lineage>
</organism>
<keyword evidence="3" id="KW-1185">Reference proteome</keyword>
<accession>A0A7Z2ZS18</accession>
<sequence>MPNISFFPPSLPNETFNSRIARYQLIAGNRSVATTFKELFQHNNFSLAQIVPPHLDVLAAQLPGDPNATLNNFLAQNTLLPLFRPFLGTREPGDGQSICLNRLPRHVVGKHGDAYMCVQCMAEAEHQFGFGYWQRSHQAPGVTTCWKHGVLLLKSCPVCQLPFQRRLQLLEFPWKPCPQCKHKFDSATPPQTATKVAVAYARFVHDLLHAELQPIAPDLLAKIYRQRIQKIGFVWGQKNSGEKLVNTGKRLQSTSMTAFTEDLIEKLGHDFIAQVDPAFAAGRTTFWLRFSIVGGVMDMPLQRHILLIMRLFDSVIHFKQKIVSTCLDSWDHVPTRSWPLFKARNVLRTLFQSDLSPTIQ</sequence>